<dbReference type="PANTHER" id="PTHR46072">
    <property type="entry name" value="AMIDASE-RELATED-RELATED"/>
    <property type="match status" value="1"/>
</dbReference>
<keyword evidence="4" id="KW-0378">Hydrolase</keyword>
<dbReference type="EMBL" id="KV907505">
    <property type="protein sequence ID" value="OOF93175.1"/>
    <property type="molecule type" value="Genomic_DNA"/>
</dbReference>
<dbReference type="InterPro" id="IPR020556">
    <property type="entry name" value="Amidase_CS"/>
</dbReference>
<evidence type="ECO:0000259" key="7">
    <source>
        <dbReference type="Pfam" id="PF01425"/>
    </source>
</evidence>
<comment type="similarity">
    <text evidence="2">Belongs to the amidase family.</text>
</comment>
<gene>
    <name evidence="8" type="ORF">ASPCADRAFT_151616</name>
</gene>
<feature type="active site" description="Charge relay system" evidence="5">
    <location>
        <position position="135"/>
    </location>
</feature>
<feature type="domain" description="Amidase" evidence="7">
    <location>
        <begin position="80"/>
        <end position="534"/>
    </location>
</feature>
<dbReference type="InterPro" id="IPR023631">
    <property type="entry name" value="Amidase_dom"/>
</dbReference>
<evidence type="ECO:0000313" key="9">
    <source>
        <dbReference type="Proteomes" id="UP000188318"/>
    </source>
</evidence>
<dbReference type="OMA" id="AQVATNC"/>
<evidence type="ECO:0000256" key="2">
    <source>
        <dbReference type="ARBA" id="ARBA00009199"/>
    </source>
</evidence>
<accession>A0A1R3RFB7</accession>
<feature type="active site" description="Charge relay system" evidence="5">
    <location>
        <position position="210"/>
    </location>
</feature>
<dbReference type="OrthoDB" id="6428749at2759"/>
<feature type="binding site" evidence="6">
    <location>
        <begin position="231"/>
        <end position="234"/>
    </location>
    <ligand>
        <name>substrate</name>
    </ligand>
</feature>
<evidence type="ECO:0000256" key="1">
    <source>
        <dbReference type="ARBA" id="ARBA00001311"/>
    </source>
</evidence>
<dbReference type="InterPro" id="IPR036928">
    <property type="entry name" value="AS_sf"/>
</dbReference>
<sequence length="553" mass="60553">MTTEEERPSWQDLAQQVQADRDRSIAQVEPAIPVLPETLPSRVIDIPRQHLTPLELAITESDPEALVESLAAGKLTASSVTKAFLRRAALAQRLTNCIYELLPDRAISHARNLDDYFAEHGKPLGPPHGLPISVKAHIGLEGQDNAAGFVGWLGRKDSADASVVKILLKAGAVIYARTTEPQGLMALETRSNITGTTTNPHNTATSAGGSSGGESALIALRGSPLGIGSDIGGSIRSPAANCGISGLKPSTGRLPLIGISAYAIGCETILGVIGPMSSTLGGINLFMKAVLGSKPWLSDPLLHPIPWRDHESHIHQDGRNLTVGVMWNDRVVTPAPAVTRCLQEVVERLKLVSGIAVIEWKPFRQKEALEILTKLYTPDGGEAFKGHLELSGEPYTPLTAWTVRDAPGIEKLSFQGVWDWTFKREAFRYSYLQEWNSVAPDMDVILCPAYPTPAPLHDTSRYWGYTSIWNLLDYPGVVFPVTKVDLERDVKDITYIPQNEFDSWCYENYNPQKQKDVPVSLQLVAKRLEDEKLLQALKEIKDKIGLPFVDCLA</sequence>
<feature type="binding site" evidence="6">
    <location>
        <position position="210"/>
    </location>
    <ligand>
        <name>substrate</name>
    </ligand>
</feature>
<evidence type="ECO:0000256" key="4">
    <source>
        <dbReference type="ARBA" id="ARBA00022801"/>
    </source>
</evidence>
<name>A0A1R3RFB7_ASPC5</name>
<protein>
    <recommendedName>
        <fullName evidence="3">amidase</fullName>
        <ecNumber evidence="3">3.5.1.4</ecNumber>
    </recommendedName>
</protein>
<comment type="catalytic activity">
    <reaction evidence="1">
        <text>a monocarboxylic acid amide + H2O = a monocarboxylate + NH4(+)</text>
        <dbReference type="Rhea" id="RHEA:12020"/>
        <dbReference type="ChEBI" id="CHEBI:15377"/>
        <dbReference type="ChEBI" id="CHEBI:28938"/>
        <dbReference type="ChEBI" id="CHEBI:35757"/>
        <dbReference type="ChEBI" id="CHEBI:83628"/>
        <dbReference type="EC" id="3.5.1.4"/>
    </reaction>
</comment>
<dbReference type="EC" id="3.5.1.4" evidence="3"/>
<keyword evidence="9" id="KW-1185">Reference proteome</keyword>
<dbReference type="GO" id="GO:0004040">
    <property type="term" value="F:amidase activity"/>
    <property type="evidence" value="ECO:0007669"/>
    <property type="project" value="UniProtKB-EC"/>
</dbReference>
<feature type="active site" description="Acyl-ester intermediate" evidence="5">
    <location>
        <position position="234"/>
    </location>
</feature>
<organism evidence="8 9">
    <name type="scientific">Aspergillus carbonarius (strain ITEM 5010)</name>
    <dbReference type="NCBI Taxonomy" id="602072"/>
    <lineage>
        <taxon>Eukaryota</taxon>
        <taxon>Fungi</taxon>
        <taxon>Dikarya</taxon>
        <taxon>Ascomycota</taxon>
        <taxon>Pezizomycotina</taxon>
        <taxon>Eurotiomycetes</taxon>
        <taxon>Eurotiomycetidae</taxon>
        <taxon>Eurotiales</taxon>
        <taxon>Aspergillaceae</taxon>
        <taxon>Aspergillus</taxon>
        <taxon>Aspergillus subgen. Circumdati</taxon>
    </lineage>
</organism>
<dbReference type="PIRSF" id="PIRSF001221">
    <property type="entry name" value="Amidase_fungi"/>
    <property type="match status" value="1"/>
</dbReference>
<evidence type="ECO:0000256" key="5">
    <source>
        <dbReference type="PIRSR" id="PIRSR001221-1"/>
    </source>
</evidence>
<dbReference type="VEuPathDB" id="FungiDB:ASPCADRAFT_151616"/>
<proteinExistence type="inferred from homology"/>
<evidence type="ECO:0000256" key="3">
    <source>
        <dbReference type="ARBA" id="ARBA00012922"/>
    </source>
</evidence>
<dbReference type="Pfam" id="PF01425">
    <property type="entry name" value="Amidase"/>
    <property type="match status" value="1"/>
</dbReference>
<evidence type="ECO:0000256" key="6">
    <source>
        <dbReference type="PIRSR" id="PIRSR001221-2"/>
    </source>
</evidence>
<dbReference type="PROSITE" id="PS00571">
    <property type="entry name" value="AMIDASES"/>
    <property type="match status" value="1"/>
</dbReference>
<dbReference type="STRING" id="602072.A0A1R3RFB7"/>
<evidence type="ECO:0000313" key="8">
    <source>
        <dbReference type="EMBL" id="OOF93175.1"/>
    </source>
</evidence>
<dbReference type="Gene3D" id="3.90.1300.10">
    <property type="entry name" value="Amidase signature (AS) domain"/>
    <property type="match status" value="1"/>
</dbReference>
<dbReference type="AlphaFoldDB" id="A0A1R3RFB7"/>
<dbReference type="PANTHER" id="PTHR46072:SF4">
    <property type="entry name" value="AMIDASE C550.07-RELATED"/>
    <property type="match status" value="1"/>
</dbReference>
<reference evidence="9" key="1">
    <citation type="journal article" date="2017" name="Genome Biol.">
        <title>Comparative genomics reveals high biological diversity and specific adaptations in the industrially and medically important fungal genus Aspergillus.</title>
        <authorList>
            <person name="de Vries R.P."/>
            <person name="Riley R."/>
            <person name="Wiebenga A."/>
            <person name="Aguilar-Osorio G."/>
            <person name="Amillis S."/>
            <person name="Uchima C.A."/>
            <person name="Anderluh G."/>
            <person name="Asadollahi M."/>
            <person name="Askin M."/>
            <person name="Barry K."/>
            <person name="Battaglia E."/>
            <person name="Bayram O."/>
            <person name="Benocci T."/>
            <person name="Braus-Stromeyer S.A."/>
            <person name="Caldana C."/>
            <person name="Canovas D."/>
            <person name="Cerqueira G.C."/>
            <person name="Chen F."/>
            <person name="Chen W."/>
            <person name="Choi C."/>
            <person name="Clum A."/>
            <person name="Dos Santos R.A."/>
            <person name="Damasio A.R."/>
            <person name="Diallinas G."/>
            <person name="Emri T."/>
            <person name="Fekete E."/>
            <person name="Flipphi M."/>
            <person name="Freyberg S."/>
            <person name="Gallo A."/>
            <person name="Gournas C."/>
            <person name="Habgood R."/>
            <person name="Hainaut M."/>
            <person name="Harispe M.L."/>
            <person name="Henrissat B."/>
            <person name="Hilden K.S."/>
            <person name="Hope R."/>
            <person name="Hossain A."/>
            <person name="Karabika E."/>
            <person name="Karaffa L."/>
            <person name="Karanyi Z."/>
            <person name="Krasevec N."/>
            <person name="Kuo A."/>
            <person name="Kusch H."/>
            <person name="LaButti K."/>
            <person name="Lagendijk E.L."/>
            <person name="Lapidus A."/>
            <person name="Levasseur A."/>
            <person name="Lindquist E."/>
            <person name="Lipzen A."/>
            <person name="Logrieco A.F."/>
            <person name="MacCabe A."/>
            <person name="Maekelae M.R."/>
            <person name="Malavazi I."/>
            <person name="Melin P."/>
            <person name="Meyer V."/>
            <person name="Mielnichuk N."/>
            <person name="Miskei M."/>
            <person name="Molnar A.P."/>
            <person name="Mule G."/>
            <person name="Ngan C.Y."/>
            <person name="Orejas M."/>
            <person name="Orosz E."/>
            <person name="Ouedraogo J.P."/>
            <person name="Overkamp K.M."/>
            <person name="Park H.-S."/>
            <person name="Perrone G."/>
            <person name="Piumi F."/>
            <person name="Punt P.J."/>
            <person name="Ram A.F."/>
            <person name="Ramon A."/>
            <person name="Rauscher S."/>
            <person name="Record E."/>
            <person name="Riano-Pachon D.M."/>
            <person name="Robert V."/>
            <person name="Roehrig J."/>
            <person name="Ruller R."/>
            <person name="Salamov A."/>
            <person name="Salih N.S."/>
            <person name="Samson R.A."/>
            <person name="Sandor E."/>
            <person name="Sanguinetti M."/>
            <person name="Schuetze T."/>
            <person name="Sepcic K."/>
            <person name="Shelest E."/>
            <person name="Sherlock G."/>
            <person name="Sophianopoulou V."/>
            <person name="Squina F.M."/>
            <person name="Sun H."/>
            <person name="Susca A."/>
            <person name="Todd R.B."/>
            <person name="Tsang A."/>
            <person name="Unkles S.E."/>
            <person name="van de Wiele N."/>
            <person name="van Rossen-Uffink D."/>
            <person name="Oliveira J.V."/>
            <person name="Vesth T.C."/>
            <person name="Visser J."/>
            <person name="Yu J.-H."/>
            <person name="Zhou M."/>
            <person name="Andersen M.R."/>
            <person name="Archer D.B."/>
            <person name="Baker S.E."/>
            <person name="Benoit I."/>
            <person name="Brakhage A.A."/>
            <person name="Braus G.H."/>
            <person name="Fischer R."/>
            <person name="Frisvad J.C."/>
            <person name="Goldman G.H."/>
            <person name="Houbraken J."/>
            <person name="Oakley B."/>
            <person name="Pocsi I."/>
            <person name="Scazzocchio C."/>
            <person name="Seiboth B."/>
            <person name="vanKuyk P.A."/>
            <person name="Wortman J."/>
            <person name="Dyer P.S."/>
            <person name="Grigoriev I.V."/>
        </authorList>
    </citation>
    <scope>NUCLEOTIDE SEQUENCE [LARGE SCALE GENOMIC DNA]</scope>
    <source>
        <strain evidence="9">ITEM 5010</strain>
    </source>
</reference>
<feature type="binding site" evidence="6">
    <location>
        <position position="184"/>
    </location>
    <ligand>
        <name>substrate</name>
    </ligand>
</feature>
<dbReference type="SUPFAM" id="SSF75304">
    <property type="entry name" value="Amidase signature (AS) enzymes"/>
    <property type="match status" value="1"/>
</dbReference>
<dbReference type="Proteomes" id="UP000188318">
    <property type="component" value="Unassembled WGS sequence"/>
</dbReference>